<evidence type="ECO:0000313" key="15">
    <source>
        <dbReference type="Proteomes" id="UP000321412"/>
    </source>
</evidence>
<dbReference type="Gene3D" id="1.20.120.350">
    <property type="entry name" value="Voltage-gated potassium channels. Chain C"/>
    <property type="match status" value="1"/>
</dbReference>
<evidence type="ECO:0000256" key="5">
    <source>
        <dbReference type="ARBA" id="ARBA00022826"/>
    </source>
</evidence>
<reference evidence="14 15" key="1">
    <citation type="submission" date="2019-08" db="EMBL/GenBank/DDBJ databases">
        <title>Bradymonadales sp. TMQ4.</title>
        <authorList>
            <person name="Liang Q."/>
        </authorList>
    </citation>
    <scope>NUCLEOTIDE SEQUENCE [LARGE SCALE GENOMIC DNA]</scope>
    <source>
        <strain evidence="14 15">TMQ4</strain>
    </source>
</reference>
<comment type="subcellular location">
    <subcellularLocation>
        <location evidence="1">Membrane</location>
        <topology evidence="1">Multi-pass membrane protein</topology>
    </subcellularLocation>
</comment>
<keyword evidence="10 12" id="KW-0472">Membrane</keyword>
<feature type="transmembrane region" description="Helical" evidence="12">
    <location>
        <begin position="55"/>
        <end position="77"/>
    </location>
</feature>
<keyword evidence="6" id="KW-0851">Voltage-gated channel</keyword>
<keyword evidence="15" id="KW-1185">Reference proteome</keyword>
<comment type="caution">
    <text evidence="14">The sequence shown here is derived from an EMBL/GenBank/DDBJ whole genome shotgun (WGS) entry which is preliminary data.</text>
</comment>
<keyword evidence="11" id="KW-0407">Ion channel</keyword>
<dbReference type="PANTHER" id="PTHR11537:SF254">
    <property type="entry name" value="POTASSIUM VOLTAGE-GATED CHANNEL PROTEIN SHAB"/>
    <property type="match status" value="1"/>
</dbReference>
<feature type="transmembrane region" description="Helical" evidence="12">
    <location>
        <begin position="27"/>
        <end position="49"/>
    </location>
</feature>
<evidence type="ECO:0000256" key="9">
    <source>
        <dbReference type="ARBA" id="ARBA00023065"/>
    </source>
</evidence>
<keyword evidence="7" id="KW-0630">Potassium</keyword>
<evidence type="ECO:0000256" key="2">
    <source>
        <dbReference type="ARBA" id="ARBA00022448"/>
    </source>
</evidence>
<keyword evidence="5" id="KW-0631">Potassium channel</keyword>
<proteinExistence type="predicted"/>
<evidence type="ECO:0000256" key="10">
    <source>
        <dbReference type="ARBA" id="ARBA00023136"/>
    </source>
</evidence>
<keyword evidence="3" id="KW-0633">Potassium transport</keyword>
<keyword evidence="9" id="KW-0406">Ion transport</keyword>
<feature type="transmembrane region" description="Helical" evidence="12">
    <location>
        <begin position="152"/>
        <end position="174"/>
    </location>
</feature>
<keyword evidence="4 12" id="KW-0812">Transmembrane</keyword>
<feature type="transmembrane region" description="Helical" evidence="12">
    <location>
        <begin position="213"/>
        <end position="233"/>
    </location>
</feature>
<evidence type="ECO:0000313" key="14">
    <source>
        <dbReference type="EMBL" id="TXD39297.1"/>
    </source>
</evidence>
<feature type="domain" description="Ion transport" evidence="13">
    <location>
        <begin position="24"/>
        <end position="239"/>
    </location>
</feature>
<evidence type="ECO:0000256" key="7">
    <source>
        <dbReference type="ARBA" id="ARBA00022958"/>
    </source>
</evidence>
<evidence type="ECO:0000256" key="6">
    <source>
        <dbReference type="ARBA" id="ARBA00022882"/>
    </source>
</evidence>
<evidence type="ECO:0000256" key="11">
    <source>
        <dbReference type="ARBA" id="ARBA00023303"/>
    </source>
</evidence>
<dbReference type="Proteomes" id="UP000321412">
    <property type="component" value="Unassembled WGS sequence"/>
</dbReference>
<feature type="transmembrane region" description="Helical" evidence="12">
    <location>
        <begin position="98"/>
        <end position="115"/>
    </location>
</feature>
<keyword evidence="8 12" id="KW-1133">Transmembrane helix</keyword>
<dbReference type="GO" id="GO:0001508">
    <property type="term" value="P:action potential"/>
    <property type="evidence" value="ECO:0007669"/>
    <property type="project" value="TreeGrafter"/>
</dbReference>
<dbReference type="Pfam" id="PF00520">
    <property type="entry name" value="Ion_trans"/>
    <property type="match status" value="1"/>
</dbReference>
<dbReference type="Gene3D" id="1.10.287.70">
    <property type="match status" value="1"/>
</dbReference>
<dbReference type="InterPro" id="IPR005821">
    <property type="entry name" value="Ion_trans_dom"/>
</dbReference>
<dbReference type="PRINTS" id="PR00169">
    <property type="entry name" value="KCHANNEL"/>
</dbReference>
<protein>
    <submittedName>
        <fullName evidence="14">Ion transporter</fullName>
    </submittedName>
</protein>
<sequence length="251" mass="27476">MIVQVRAILYELMVSESNRQAARMMRVFLTLLISVNVAVSILGTVSALSQIYGSVFYYINLISVVIFVIEYLVRVWVCVEDGRSSVLGRIKFMASPMMLIDLVAIVPAFLPQGVVDLRTIRVFRLLRILKLSRHSRALRVMLTVVQSKRNELGATAFVGFLMLIAASTVVYYLEFPVQPEVFSSIPATMWWGVATLTTVGYGDMAPVTPLGRIAGAVVATIGVGMFALPAAILSSGFVEHLKGDSEPDGQV</sequence>
<name>A0A5C6XBK2_9DELT</name>
<evidence type="ECO:0000256" key="3">
    <source>
        <dbReference type="ARBA" id="ARBA00022538"/>
    </source>
</evidence>
<dbReference type="SUPFAM" id="SSF81324">
    <property type="entry name" value="Voltage-gated potassium channels"/>
    <property type="match status" value="1"/>
</dbReference>
<dbReference type="GO" id="GO:0005249">
    <property type="term" value="F:voltage-gated potassium channel activity"/>
    <property type="evidence" value="ECO:0007669"/>
    <property type="project" value="InterPro"/>
</dbReference>
<evidence type="ECO:0000256" key="8">
    <source>
        <dbReference type="ARBA" id="ARBA00022989"/>
    </source>
</evidence>
<evidence type="ECO:0000259" key="13">
    <source>
        <dbReference type="Pfam" id="PF00520"/>
    </source>
</evidence>
<dbReference type="AlphaFoldDB" id="A0A5C6XBK2"/>
<evidence type="ECO:0000256" key="4">
    <source>
        <dbReference type="ARBA" id="ARBA00022692"/>
    </source>
</evidence>
<gene>
    <name evidence="14" type="ORF">FRC98_02540</name>
</gene>
<dbReference type="InterPro" id="IPR028325">
    <property type="entry name" value="VG_K_chnl"/>
</dbReference>
<dbReference type="OrthoDB" id="9799090at2"/>
<dbReference type="InterPro" id="IPR027359">
    <property type="entry name" value="Volt_channel_dom_sf"/>
</dbReference>
<evidence type="ECO:0000256" key="12">
    <source>
        <dbReference type="SAM" id="Phobius"/>
    </source>
</evidence>
<accession>A0A5C6XBK2</accession>
<organism evidence="14 15">
    <name type="scientific">Lujinxingia vulgaris</name>
    <dbReference type="NCBI Taxonomy" id="2600176"/>
    <lineage>
        <taxon>Bacteria</taxon>
        <taxon>Deltaproteobacteria</taxon>
        <taxon>Bradymonadales</taxon>
        <taxon>Lujinxingiaceae</taxon>
        <taxon>Lujinxingia</taxon>
    </lineage>
</organism>
<dbReference type="RefSeq" id="WP_146979726.1">
    <property type="nucleotide sequence ID" value="NZ_VOSM01000001.1"/>
</dbReference>
<feature type="transmembrane region" description="Helical" evidence="12">
    <location>
        <begin position="181"/>
        <end position="201"/>
    </location>
</feature>
<dbReference type="FunFam" id="1.10.287.70:FF:000028">
    <property type="entry name" value="potassium voltage-gated channel subfamily D member 3"/>
    <property type="match status" value="1"/>
</dbReference>
<dbReference type="EMBL" id="VOSM01000001">
    <property type="protein sequence ID" value="TXD39297.1"/>
    <property type="molecule type" value="Genomic_DNA"/>
</dbReference>
<evidence type="ECO:0000256" key="1">
    <source>
        <dbReference type="ARBA" id="ARBA00004141"/>
    </source>
</evidence>
<dbReference type="GO" id="GO:0008076">
    <property type="term" value="C:voltage-gated potassium channel complex"/>
    <property type="evidence" value="ECO:0007669"/>
    <property type="project" value="InterPro"/>
</dbReference>
<keyword evidence="2" id="KW-0813">Transport</keyword>
<dbReference type="PANTHER" id="PTHR11537">
    <property type="entry name" value="VOLTAGE-GATED POTASSIUM CHANNEL"/>
    <property type="match status" value="1"/>
</dbReference>